<dbReference type="RefSeq" id="XP_001796641.1">
    <property type="nucleotide sequence ID" value="XM_001796589.1"/>
</dbReference>
<keyword evidence="4" id="KW-1185">Reference proteome</keyword>
<dbReference type="KEGG" id="pno:SNOG_06260"/>
<dbReference type="VEuPathDB" id="FungiDB:JI435_062600"/>
<gene>
    <name evidence="3" type="ORF">JI435_062600</name>
</gene>
<accession>A0A7U2F9D5</accession>
<dbReference type="OrthoDB" id="8119704at2759"/>
<dbReference type="Gene3D" id="3.40.50.1820">
    <property type="entry name" value="alpha/beta hydrolase"/>
    <property type="match status" value="1"/>
</dbReference>
<dbReference type="SUPFAM" id="SSF53474">
    <property type="entry name" value="alpha/beta-Hydrolases"/>
    <property type="match status" value="1"/>
</dbReference>
<evidence type="ECO:0000313" key="3">
    <source>
        <dbReference type="EMBL" id="QRC98900.1"/>
    </source>
</evidence>
<feature type="domain" description="AB hydrolase-1" evidence="2">
    <location>
        <begin position="25"/>
        <end position="160"/>
    </location>
</feature>
<dbReference type="EMBL" id="CP069031">
    <property type="protein sequence ID" value="QRC98900.1"/>
    <property type="molecule type" value="Genomic_DNA"/>
</dbReference>
<sequence length="295" mass="33338">MSSFTFESEHGLTSVIDTALHNDKPALLLLHGNSSSSKIFRHITESQEITSRWRVVTFCLPGHGSSSKAPNPSQTYHMRGYAEVAVRILQHLNIEEVVVVGWSLGGHIGIEMIELLQDPKTRENNKRIVMKGLMLIGTPPALGVEQVRQGFTMATEESELGLAGQRDWTDEQAVQFSKNSAAAGKEEFWARWMEQDAKDTDPRVRMIMADRFLGKEPGGVDQRKVVESTDVLIAVVNGAEEQFVNLDYLDKIKWKNLWKNECLRLDGLHHAPFWEDPARFEKILVEFVADVEKIQ</sequence>
<dbReference type="Proteomes" id="UP000663193">
    <property type="component" value="Chromosome 9"/>
</dbReference>
<evidence type="ECO:0000256" key="1">
    <source>
        <dbReference type="ARBA" id="ARBA00022801"/>
    </source>
</evidence>
<name>A0A7U2F9D5_PHANO</name>
<dbReference type="Pfam" id="PF00561">
    <property type="entry name" value="Abhydrolase_1"/>
    <property type="match status" value="1"/>
</dbReference>
<dbReference type="OMA" id="YSMEGYA"/>
<keyword evidence="1" id="KW-0378">Hydrolase</keyword>
<dbReference type="GO" id="GO:0016787">
    <property type="term" value="F:hydrolase activity"/>
    <property type="evidence" value="ECO:0007669"/>
    <property type="project" value="UniProtKB-KW"/>
</dbReference>
<dbReference type="InterPro" id="IPR000073">
    <property type="entry name" value="AB_hydrolase_1"/>
</dbReference>
<dbReference type="PANTHER" id="PTHR43798:SF31">
    <property type="entry name" value="AB HYDROLASE SUPERFAMILY PROTEIN YCLE"/>
    <property type="match status" value="1"/>
</dbReference>
<protein>
    <recommendedName>
        <fullName evidence="2">AB hydrolase-1 domain-containing protein</fullName>
    </recommendedName>
</protein>
<reference evidence="4" key="1">
    <citation type="journal article" date="2021" name="BMC Genomics">
        <title>Chromosome-level genome assembly and manually-curated proteome of model necrotroph Parastagonospora nodorum Sn15 reveals a genome-wide trove of candidate effector homologs, and redundancy of virulence-related functions within an accessory chromosome.</title>
        <authorList>
            <person name="Bertazzoni S."/>
            <person name="Jones D.A.B."/>
            <person name="Phan H.T."/>
            <person name="Tan K.-C."/>
            <person name="Hane J.K."/>
        </authorList>
    </citation>
    <scope>NUCLEOTIDE SEQUENCE [LARGE SCALE GENOMIC DNA]</scope>
    <source>
        <strain evidence="4">SN15 / ATCC MYA-4574 / FGSC 10173)</strain>
    </source>
</reference>
<dbReference type="InterPro" id="IPR029058">
    <property type="entry name" value="AB_hydrolase_fold"/>
</dbReference>
<dbReference type="InterPro" id="IPR050266">
    <property type="entry name" value="AB_hydrolase_sf"/>
</dbReference>
<evidence type="ECO:0000313" key="4">
    <source>
        <dbReference type="Proteomes" id="UP000663193"/>
    </source>
</evidence>
<proteinExistence type="predicted"/>
<evidence type="ECO:0000259" key="2">
    <source>
        <dbReference type="Pfam" id="PF00561"/>
    </source>
</evidence>
<organism evidence="3 4">
    <name type="scientific">Phaeosphaeria nodorum (strain SN15 / ATCC MYA-4574 / FGSC 10173)</name>
    <name type="common">Glume blotch fungus</name>
    <name type="synonym">Parastagonospora nodorum</name>
    <dbReference type="NCBI Taxonomy" id="321614"/>
    <lineage>
        <taxon>Eukaryota</taxon>
        <taxon>Fungi</taxon>
        <taxon>Dikarya</taxon>
        <taxon>Ascomycota</taxon>
        <taxon>Pezizomycotina</taxon>
        <taxon>Dothideomycetes</taxon>
        <taxon>Pleosporomycetidae</taxon>
        <taxon>Pleosporales</taxon>
        <taxon>Pleosporineae</taxon>
        <taxon>Phaeosphaeriaceae</taxon>
        <taxon>Parastagonospora</taxon>
    </lineage>
</organism>
<dbReference type="AlphaFoldDB" id="A0A7U2F9D5"/>
<dbReference type="PANTHER" id="PTHR43798">
    <property type="entry name" value="MONOACYLGLYCEROL LIPASE"/>
    <property type="match status" value="1"/>
</dbReference>